<dbReference type="PROSITE" id="PS51186">
    <property type="entry name" value="GNAT"/>
    <property type="match status" value="1"/>
</dbReference>
<dbReference type="PANTHER" id="PTHR43792:SF1">
    <property type="entry name" value="N-ACETYLTRANSFERASE DOMAIN-CONTAINING PROTEIN"/>
    <property type="match status" value="1"/>
</dbReference>
<dbReference type="Proteomes" id="UP001057702">
    <property type="component" value="Unassembled WGS sequence"/>
</dbReference>
<evidence type="ECO:0000313" key="3">
    <source>
        <dbReference type="Proteomes" id="UP001057702"/>
    </source>
</evidence>
<dbReference type="SUPFAM" id="SSF55729">
    <property type="entry name" value="Acyl-CoA N-acyltransferases (Nat)"/>
    <property type="match status" value="1"/>
</dbReference>
<evidence type="ECO:0000259" key="1">
    <source>
        <dbReference type="PROSITE" id="PS51186"/>
    </source>
</evidence>
<dbReference type="InterPro" id="IPR000182">
    <property type="entry name" value="GNAT_dom"/>
</dbReference>
<reference evidence="2" key="1">
    <citation type="submission" date="2022-06" db="EMBL/GenBank/DDBJ databases">
        <title>Draft genome sequence of Streptomyces sp. RB6PN25 isolated from peat swamp forest in Thailand.</title>
        <authorList>
            <person name="Duangmal K."/>
            <person name="Klaysubun C."/>
        </authorList>
    </citation>
    <scope>NUCLEOTIDE SEQUENCE</scope>
    <source>
        <strain evidence="2">RB6PN25</strain>
    </source>
</reference>
<dbReference type="PANTHER" id="PTHR43792">
    <property type="entry name" value="GNAT FAMILY, PUTATIVE (AFU_ORTHOLOGUE AFUA_3G00765)-RELATED-RELATED"/>
    <property type="match status" value="1"/>
</dbReference>
<evidence type="ECO:0000313" key="2">
    <source>
        <dbReference type="EMBL" id="MCQ4080644.1"/>
    </source>
</evidence>
<organism evidence="2 3">
    <name type="scientific">Streptomyces humicola</name>
    <dbReference type="NCBI Taxonomy" id="2953240"/>
    <lineage>
        <taxon>Bacteria</taxon>
        <taxon>Bacillati</taxon>
        <taxon>Actinomycetota</taxon>
        <taxon>Actinomycetes</taxon>
        <taxon>Kitasatosporales</taxon>
        <taxon>Streptomycetaceae</taxon>
        <taxon>Streptomyces</taxon>
    </lineage>
</organism>
<dbReference type="EMBL" id="JANFNG010000004">
    <property type="protein sequence ID" value="MCQ4080644.1"/>
    <property type="molecule type" value="Genomic_DNA"/>
</dbReference>
<name>A0ABT1PSI7_9ACTN</name>
<dbReference type="RefSeq" id="WP_255919545.1">
    <property type="nucleotide sequence ID" value="NZ_JANFNG010000004.1"/>
</dbReference>
<feature type="domain" description="N-acetyltransferase" evidence="1">
    <location>
        <begin position="17"/>
        <end position="176"/>
    </location>
</feature>
<comment type="caution">
    <text evidence="2">The sequence shown here is derived from an EMBL/GenBank/DDBJ whole genome shotgun (WGS) entry which is preliminary data.</text>
</comment>
<keyword evidence="3" id="KW-1185">Reference proteome</keyword>
<sequence length="183" mass="20672">MSGDLRSGFERVVTERLELRAVSLDDLYGLFAITSDPDAYRHSPCDRHTTVDTTRAWIERAAARWRTDGLSYWIVRRRTDATDEPVIGVGGVQRHAAGGWNLYYRFTPSAWGQGYATELSRAAIAAGRAVDPQEPVVAWILDHNHASRRVAERLGFTNYGERIDANDGVLRLMYADRPPRDPR</sequence>
<accession>A0ABT1PSI7</accession>
<dbReference type="InterPro" id="IPR016181">
    <property type="entry name" value="Acyl_CoA_acyltransferase"/>
</dbReference>
<dbReference type="Pfam" id="PF13302">
    <property type="entry name" value="Acetyltransf_3"/>
    <property type="match status" value="1"/>
</dbReference>
<proteinExistence type="predicted"/>
<gene>
    <name evidence="2" type="ORF">NGB36_08530</name>
</gene>
<dbReference type="Gene3D" id="3.40.630.30">
    <property type="match status" value="1"/>
</dbReference>
<dbReference type="InterPro" id="IPR051531">
    <property type="entry name" value="N-acetyltransferase"/>
</dbReference>
<protein>
    <submittedName>
        <fullName evidence="2">GNAT family N-acetyltransferase</fullName>
    </submittedName>
</protein>